<dbReference type="SUPFAM" id="SSF50978">
    <property type="entry name" value="WD40 repeat-like"/>
    <property type="match status" value="1"/>
</dbReference>
<reference evidence="8" key="2">
    <citation type="submission" date="2023-06" db="EMBL/GenBank/DDBJ databases">
        <authorList>
            <person name="Ma L."/>
            <person name="Liu K.-W."/>
            <person name="Li Z."/>
            <person name="Hsiao Y.-Y."/>
            <person name="Qi Y."/>
            <person name="Fu T."/>
            <person name="Tang G."/>
            <person name="Zhang D."/>
            <person name="Sun W.-H."/>
            <person name="Liu D.-K."/>
            <person name="Li Y."/>
            <person name="Chen G.-Z."/>
            <person name="Liu X.-D."/>
            <person name="Liao X.-Y."/>
            <person name="Jiang Y.-T."/>
            <person name="Yu X."/>
            <person name="Hao Y."/>
            <person name="Huang J."/>
            <person name="Zhao X.-W."/>
            <person name="Ke S."/>
            <person name="Chen Y.-Y."/>
            <person name="Wu W.-L."/>
            <person name="Hsu J.-L."/>
            <person name="Lin Y.-F."/>
            <person name="Huang M.-D."/>
            <person name="Li C.-Y."/>
            <person name="Huang L."/>
            <person name="Wang Z.-W."/>
            <person name="Zhao X."/>
            <person name="Zhong W.-Y."/>
            <person name="Peng D.-H."/>
            <person name="Ahmad S."/>
            <person name="Lan S."/>
            <person name="Zhang J.-S."/>
            <person name="Tsai W.-C."/>
            <person name="Van De Peer Y."/>
            <person name="Liu Z.-J."/>
        </authorList>
    </citation>
    <scope>NUCLEOTIDE SEQUENCE</scope>
    <source>
        <strain evidence="8">CP</strain>
        <tissue evidence="8">Leaves</tissue>
    </source>
</reference>
<dbReference type="GO" id="GO:0010997">
    <property type="term" value="F:anaphase-promoting complex binding"/>
    <property type="evidence" value="ECO:0007669"/>
    <property type="project" value="InterPro"/>
</dbReference>
<dbReference type="EMBL" id="JAUJYO010000010">
    <property type="protein sequence ID" value="KAK1306953.1"/>
    <property type="molecule type" value="Genomic_DNA"/>
</dbReference>
<gene>
    <name evidence="8" type="primary">FZR3</name>
    <name evidence="8" type="ORF">QJS10_CPA10g01170</name>
</gene>
<feature type="region of interest" description="Disordered" evidence="7">
    <location>
        <begin position="120"/>
        <end position="145"/>
    </location>
</feature>
<evidence type="ECO:0000313" key="8">
    <source>
        <dbReference type="EMBL" id="KAK1306953.1"/>
    </source>
</evidence>
<dbReference type="GO" id="GO:1905786">
    <property type="term" value="P:positive regulation of anaphase-promoting complex-dependent catabolic process"/>
    <property type="evidence" value="ECO:0007669"/>
    <property type="project" value="TreeGrafter"/>
</dbReference>
<evidence type="ECO:0000313" key="9">
    <source>
        <dbReference type="Proteomes" id="UP001180020"/>
    </source>
</evidence>
<dbReference type="Proteomes" id="UP001180020">
    <property type="component" value="Unassembled WGS sequence"/>
</dbReference>
<dbReference type="InterPro" id="IPR036322">
    <property type="entry name" value="WD40_repeat_dom_sf"/>
</dbReference>
<reference evidence="8" key="1">
    <citation type="journal article" date="2023" name="Nat. Commun.">
        <title>Diploid and tetraploid genomes of Acorus and the evolution of monocots.</title>
        <authorList>
            <person name="Ma L."/>
            <person name="Liu K.W."/>
            <person name="Li Z."/>
            <person name="Hsiao Y.Y."/>
            <person name="Qi Y."/>
            <person name="Fu T."/>
            <person name="Tang G.D."/>
            <person name="Zhang D."/>
            <person name="Sun W.H."/>
            <person name="Liu D.K."/>
            <person name="Li Y."/>
            <person name="Chen G.Z."/>
            <person name="Liu X.D."/>
            <person name="Liao X.Y."/>
            <person name="Jiang Y.T."/>
            <person name="Yu X."/>
            <person name="Hao Y."/>
            <person name="Huang J."/>
            <person name="Zhao X.W."/>
            <person name="Ke S."/>
            <person name="Chen Y.Y."/>
            <person name="Wu W.L."/>
            <person name="Hsu J.L."/>
            <person name="Lin Y.F."/>
            <person name="Huang M.D."/>
            <person name="Li C.Y."/>
            <person name="Huang L."/>
            <person name="Wang Z.W."/>
            <person name="Zhao X."/>
            <person name="Zhong W.Y."/>
            <person name="Peng D.H."/>
            <person name="Ahmad S."/>
            <person name="Lan S."/>
            <person name="Zhang J.S."/>
            <person name="Tsai W.C."/>
            <person name="Van de Peer Y."/>
            <person name="Liu Z.J."/>
        </authorList>
    </citation>
    <scope>NUCLEOTIDE SEQUENCE</scope>
    <source>
        <strain evidence="8">CP</strain>
    </source>
</reference>
<evidence type="ECO:0000256" key="3">
    <source>
        <dbReference type="ARBA" id="ARBA00022737"/>
    </source>
</evidence>
<organism evidence="8 9">
    <name type="scientific">Acorus calamus</name>
    <name type="common">Sweet flag</name>
    <dbReference type="NCBI Taxonomy" id="4465"/>
    <lineage>
        <taxon>Eukaryota</taxon>
        <taxon>Viridiplantae</taxon>
        <taxon>Streptophyta</taxon>
        <taxon>Embryophyta</taxon>
        <taxon>Tracheophyta</taxon>
        <taxon>Spermatophyta</taxon>
        <taxon>Magnoliopsida</taxon>
        <taxon>Liliopsida</taxon>
        <taxon>Acoraceae</taxon>
        <taxon>Acorus</taxon>
    </lineage>
</organism>
<sequence>MGPVDDLPVRRANQWLHRLEDHTAAVKALAWCPFQSNLLASGGGGATELARAHAEPAHAVESPDGCTVASAAGDETLRFWNIFGTPEPAKPVSKVSANWEFFFGEILERFEELPATVSATEEGEVVGKERGEAVEGGGSERCRRS</sequence>
<keyword evidence="2" id="KW-0132">Cell division</keyword>
<proteinExistence type="predicted"/>
<dbReference type="PANTHER" id="PTHR19918">
    <property type="entry name" value="CELL DIVISION CYCLE 20 CDC20 FIZZY -RELATED"/>
    <property type="match status" value="1"/>
</dbReference>
<evidence type="ECO:0000256" key="6">
    <source>
        <dbReference type="ARBA" id="ARBA00023425"/>
    </source>
</evidence>
<evidence type="ECO:0000256" key="2">
    <source>
        <dbReference type="ARBA" id="ARBA00022618"/>
    </source>
</evidence>
<dbReference type="InterPro" id="IPR001680">
    <property type="entry name" value="WD40_rpt"/>
</dbReference>
<keyword evidence="3" id="KW-0677">Repeat</keyword>
<protein>
    <submittedName>
        <fullName evidence="8">Protein FIZZY-RELATED 3</fullName>
    </submittedName>
</protein>
<dbReference type="GO" id="GO:0051301">
    <property type="term" value="P:cell division"/>
    <property type="evidence" value="ECO:0007669"/>
    <property type="project" value="UniProtKB-KW"/>
</dbReference>
<evidence type="ECO:0000256" key="5">
    <source>
        <dbReference type="ARBA" id="ARBA00023306"/>
    </source>
</evidence>
<dbReference type="InterPro" id="IPR033010">
    <property type="entry name" value="Cdc20/Fizzy"/>
</dbReference>
<dbReference type="Pfam" id="PF00400">
    <property type="entry name" value="WD40"/>
    <property type="match status" value="2"/>
</dbReference>
<dbReference type="GO" id="GO:0031145">
    <property type="term" value="P:anaphase-promoting complex-dependent catabolic process"/>
    <property type="evidence" value="ECO:0007669"/>
    <property type="project" value="TreeGrafter"/>
</dbReference>
<feature type="compositionally biased region" description="Basic and acidic residues" evidence="7">
    <location>
        <begin position="125"/>
        <end position="145"/>
    </location>
</feature>
<keyword evidence="1" id="KW-0853">WD repeat</keyword>
<keyword evidence="4" id="KW-0498">Mitosis</keyword>
<comment type="caution">
    <text evidence="8">The sequence shown here is derived from an EMBL/GenBank/DDBJ whole genome shotgun (WGS) entry which is preliminary data.</text>
</comment>
<evidence type="ECO:0000256" key="7">
    <source>
        <dbReference type="SAM" id="MobiDB-lite"/>
    </source>
</evidence>
<accession>A0AAV9E403</accession>
<keyword evidence="5" id="KW-0131">Cell cycle</keyword>
<dbReference type="GO" id="GO:0005680">
    <property type="term" value="C:anaphase-promoting complex"/>
    <property type="evidence" value="ECO:0007669"/>
    <property type="project" value="TreeGrafter"/>
</dbReference>
<keyword evidence="9" id="KW-1185">Reference proteome</keyword>
<dbReference type="AlphaFoldDB" id="A0AAV9E403"/>
<name>A0AAV9E403_ACOCL</name>
<dbReference type="PANTHER" id="PTHR19918:SF8">
    <property type="entry name" value="FI02843P"/>
    <property type="match status" value="1"/>
</dbReference>
<dbReference type="Gene3D" id="2.130.10.10">
    <property type="entry name" value="YVTN repeat-like/Quinoprotein amine dehydrogenase"/>
    <property type="match status" value="1"/>
</dbReference>
<dbReference type="GO" id="GO:1990757">
    <property type="term" value="F:ubiquitin ligase activator activity"/>
    <property type="evidence" value="ECO:0007669"/>
    <property type="project" value="TreeGrafter"/>
</dbReference>
<comment type="function">
    <text evidence="6">Component of the anaphase promoting complex/cyclosome (APC/C), a cell cycle-regulated E3 ubiquitin-protein ligase complex that controls progression through mitosis and the G1 phase of the cell cycle.</text>
</comment>
<dbReference type="InterPro" id="IPR015943">
    <property type="entry name" value="WD40/YVTN_repeat-like_dom_sf"/>
</dbReference>
<evidence type="ECO:0000256" key="1">
    <source>
        <dbReference type="ARBA" id="ARBA00022574"/>
    </source>
</evidence>
<evidence type="ECO:0000256" key="4">
    <source>
        <dbReference type="ARBA" id="ARBA00022776"/>
    </source>
</evidence>